<dbReference type="Proteomes" id="UP000249354">
    <property type="component" value="Unassembled WGS sequence"/>
</dbReference>
<accession>A0A2W4TXK8</accession>
<dbReference type="EMBL" id="QBMC01000180">
    <property type="protein sequence ID" value="PZO11510.1"/>
    <property type="molecule type" value="Genomic_DNA"/>
</dbReference>
<sequence length="143" mass="15568">MSDRDTKQPSDDLPESSNHRSRSTAEQISFIIASALLVAILGIVGYLWVSDRNQDPPALAVSSHLEPRQGKYYVPFTVINTGGETATTVQVIAELRINGEVVEGGDQTIDFLSRQEEAKGAFIFIRDPCSGELTVRVASYTAP</sequence>
<organism evidence="3 4">
    <name type="scientific">Leptolyngbya foveolarum</name>
    <dbReference type="NCBI Taxonomy" id="47253"/>
    <lineage>
        <taxon>Bacteria</taxon>
        <taxon>Bacillati</taxon>
        <taxon>Cyanobacteriota</taxon>
        <taxon>Cyanophyceae</taxon>
        <taxon>Leptolyngbyales</taxon>
        <taxon>Leptolyngbyaceae</taxon>
        <taxon>Leptolyngbya group</taxon>
        <taxon>Leptolyngbya</taxon>
    </lineage>
</organism>
<keyword evidence="2" id="KW-1133">Transmembrane helix</keyword>
<protein>
    <submittedName>
        <fullName evidence="3">TIGR02588 family protein</fullName>
    </submittedName>
</protein>
<feature type="compositionally biased region" description="Basic and acidic residues" evidence="1">
    <location>
        <begin position="1"/>
        <end position="10"/>
    </location>
</feature>
<evidence type="ECO:0000313" key="4">
    <source>
        <dbReference type="Proteomes" id="UP000249354"/>
    </source>
</evidence>
<evidence type="ECO:0000256" key="2">
    <source>
        <dbReference type="SAM" id="Phobius"/>
    </source>
</evidence>
<feature type="transmembrane region" description="Helical" evidence="2">
    <location>
        <begin position="28"/>
        <end position="49"/>
    </location>
</feature>
<dbReference type="AlphaFoldDB" id="A0A2W4TXK8"/>
<gene>
    <name evidence="3" type="ORF">DCF25_19265</name>
</gene>
<evidence type="ECO:0000256" key="1">
    <source>
        <dbReference type="SAM" id="MobiDB-lite"/>
    </source>
</evidence>
<feature type="region of interest" description="Disordered" evidence="1">
    <location>
        <begin position="1"/>
        <end position="21"/>
    </location>
</feature>
<reference evidence="4" key="1">
    <citation type="submission" date="2018-04" db="EMBL/GenBank/DDBJ databases">
        <authorList>
            <person name="Cornet L."/>
        </authorList>
    </citation>
    <scope>NUCLEOTIDE SEQUENCE [LARGE SCALE GENOMIC DNA]</scope>
</reference>
<proteinExistence type="predicted"/>
<dbReference type="NCBIfam" id="TIGR02588">
    <property type="entry name" value="TIGR02588 family protein"/>
    <property type="match status" value="1"/>
</dbReference>
<evidence type="ECO:0000313" key="3">
    <source>
        <dbReference type="EMBL" id="PZO11510.1"/>
    </source>
</evidence>
<keyword evidence="2" id="KW-0812">Transmembrane</keyword>
<dbReference type="InterPro" id="IPR013417">
    <property type="entry name" value="CHP02588"/>
</dbReference>
<name>A0A2W4TXK8_9CYAN</name>
<reference evidence="3 4" key="2">
    <citation type="submission" date="2018-06" db="EMBL/GenBank/DDBJ databases">
        <title>Metagenomic assembly of (sub)arctic Cyanobacteria and their associated microbiome from non-axenic cultures.</title>
        <authorList>
            <person name="Baurain D."/>
        </authorList>
    </citation>
    <scope>NUCLEOTIDE SEQUENCE [LARGE SCALE GENOMIC DNA]</scope>
    <source>
        <strain evidence="3">ULC129bin1</strain>
    </source>
</reference>
<keyword evidence="2" id="KW-0472">Membrane</keyword>
<comment type="caution">
    <text evidence="3">The sequence shown here is derived from an EMBL/GenBank/DDBJ whole genome shotgun (WGS) entry which is preliminary data.</text>
</comment>